<feature type="transmembrane region" description="Helical" evidence="6">
    <location>
        <begin position="229"/>
        <end position="248"/>
    </location>
</feature>
<evidence type="ECO:0000259" key="7">
    <source>
        <dbReference type="Pfam" id="PF00884"/>
    </source>
</evidence>
<feature type="transmembrane region" description="Helical" evidence="6">
    <location>
        <begin position="302"/>
        <end position="320"/>
    </location>
</feature>
<comment type="similarity">
    <text evidence="5">Belongs to the OXA1/ALB3/YidC family.</text>
</comment>
<evidence type="ECO:0000256" key="1">
    <source>
        <dbReference type="ARBA" id="ARBA00004141"/>
    </source>
</evidence>
<feature type="transmembrane region" description="Helical" evidence="6">
    <location>
        <begin position="349"/>
        <end position="367"/>
    </location>
</feature>
<comment type="subcellular location">
    <subcellularLocation>
        <location evidence="1 5">Membrane</location>
        <topology evidence="1 5">Multi-pass membrane protein</topology>
    </subcellularLocation>
</comment>
<evidence type="ECO:0000313" key="9">
    <source>
        <dbReference type="EMBL" id="SFI52129.1"/>
    </source>
</evidence>
<evidence type="ECO:0000256" key="4">
    <source>
        <dbReference type="ARBA" id="ARBA00023136"/>
    </source>
</evidence>
<dbReference type="GO" id="GO:0051205">
    <property type="term" value="P:protein insertion into membrane"/>
    <property type="evidence" value="ECO:0007669"/>
    <property type="project" value="TreeGrafter"/>
</dbReference>
<keyword evidence="3 6" id="KW-1133">Transmembrane helix</keyword>
<feature type="domain" description="Membrane insertase YidC/Oxa/ALB C-terminal" evidence="8">
    <location>
        <begin position="33"/>
        <end position="223"/>
    </location>
</feature>
<dbReference type="InterPro" id="IPR028055">
    <property type="entry name" value="YidC/Oxa/ALB_C"/>
</dbReference>
<dbReference type="InterPro" id="IPR001708">
    <property type="entry name" value="YidC/ALB3/OXA1/COX18"/>
</dbReference>
<dbReference type="PANTHER" id="PTHR12428">
    <property type="entry name" value="OXA1"/>
    <property type="match status" value="1"/>
</dbReference>
<sequence length="914" mass="104161">MFYSIIILPIETIIDWVFTFCFNKLSSFGIISCIVGVSLVINFLALPIYNLADKLQAKERDIALKLAPNVKRIKTAFKGDEQFMILQTYYKQNHYHPLYALRSSLSILIEIPFFIAAYHYLSHCEKLLGTSFWIFKNLAAPDHIFSFTLAGHLFYINILPILMTLINFFSGIVYSKNAPIKEKFQIYGIGLVFLALLYNSPSGLVIYWILNNLFSLVKNIVLKTKAPGLITFGFISLMFALLTFYFWAFQPETSLWKKEALTVLTILLILSPFAIRLIKKHCTKLLASIDCVINSLDSKKQFTVFILSALSLSLLMGLYLPSGIISTSPVEFSFLGSIDSPFYYIKDSLYMFLGLFVFWPCCIYFMFSQKIKQYMPFVFITLLIFVLGNVFIFKPEYGNLNPAFEFSDNSIFTDIPKYYTLLSALIIVLVPVAFFLLIKFRKTFVLSVILASLLLSEIVISATKLKTINNIYSSYQTEYYSQKSDIETEQIKPIYHLSKTGNNVLVFFLDRAVSSFFPYVLEQHSELQNQFKGFTYFPNTLSFGRNTLNGLPPITGSYEYTPDKINLRDGELLKDKHNEALKVMPKLFLDAGYSVTVVNPSMANYSWGNDLSIYSDMPSVTALNLTGNFTERYKAEKNIKNLSGDPGVLCNKQIKNFSILQGMFPPVRIIFYNTIKSDSSLAGSFVNDASQLYYLDQLTDSNGSENNFVYIGNDTPHDPIFLDASLERPSEPVWETAGNYKCHDTNVLQDYDVNAAAILLLGRYFEYLQKNDLYNNTKIIVVSDHAYYHHYSAFDSFSDATVPSAYNCLLLYKDFNSDSAVKTDNTLMTNADTLYLLKDGLALSDVNPYTGKALIPDTKQSVKVYPLSKNNGNNPTFNLNETQFKFDTPCWEIKENIFDPANWKSFNYYQEAGK</sequence>
<accession>A0A1I3IW14</accession>
<feature type="domain" description="Sulfatase N-terminal" evidence="7">
    <location>
        <begin position="537"/>
        <end position="789"/>
    </location>
</feature>
<evidence type="ECO:0000259" key="8">
    <source>
        <dbReference type="Pfam" id="PF02096"/>
    </source>
</evidence>
<evidence type="ECO:0000313" key="10">
    <source>
        <dbReference type="Proteomes" id="UP000182737"/>
    </source>
</evidence>
<dbReference type="InterPro" id="IPR000917">
    <property type="entry name" value="Sulfatase_N"/>
</dbReference>
<dbReference type="Gene3D" id="3.40.720.10">
    <property type="entry name" value="Alkaline Phosphatase, subunit A"/>
    <property type="match status" value="1"/>
</dbReference>
<dbReference type="SUPFAM" id="SSF53649">
    <property type="entry name" value="Alkaline phosphatase-like"/>
    <property type="match status" value="1"/>
</dbReference>
<keyword evidence="10" id="KW-1185">Reference proteome</keyword>
<proteinExistence type="inferred from homology"/>
<organism evidence="9 10">
    <name type="scientific">Treponema bryantii</name>
    <dbReference type="NCBI Taxonomy" id="163"/>
    <lineage>
        <taxon>Bacteria</taxon>
        <taxon>Pseudomonadati</taxon>
        <taxon>Spirochaetota</taxon>
        <taxon>Spirochaetia</taxon>
        <taxon>Spirochaetales</taxon>
        <taxon>Treponemataceae</taxon>
        <taxon>Treponema</taxon>
    </lineage>
</organism>
<dbReference type="InterPro" id="IPR017850">
    <property type="entry name" value="Alkaline_phosphatase_core_sf"/>
</dbReference>
<feature type="transmembrane region" description="Helical" evidence="6">
    <location>
        <begin position="184"/>
        <end position="199"/>
    </location>
</feature>
<evidence type="ECO:0000256" key="3">
    <source>
        <dbReference type="ARBA" id="ARBA00022989"/>
    </source>
</evidence>
<feature type="transmembrane region" description="Helical" evidence="6">
    <location>
        <begin position="418"/>
        <end position="437"/>
    </location>
</feature>
<feature type="transmembrane region" description="Helical" evidence="6">
    <location>
        <begin position="374"/>
        <end position="393"/>
    </location>
</feature>
<evidence type="ECO:0000256" key="6">
    <source>
        <dbReference type="SAM" id="Phobius"/>
    </source>
</evidence>
<gene>
    <name evidence="9" type="ORF">SAMN04487775_102170</name>
</gene>
<dbReference type="GO" id="GO:0032977">
    <property type="term" value="F:membrane insertase activity"/>
    <property type="evidence" value="ECO:0007669"/>
    <property type="project" value="InterPro"/>
</dbReference>
<keyword evidence="2 5" id="KW-0812">Transmembrane</keyword>
<feature type="transmembrane region" description="Helical" evidence="6">
    <location>
        <begin position="153"/>
        <end position="172"/>
    </location>
</feature>
<dbReference type="EMBL" id="FORI01000002">
    <property type="protein sequence ID" value="SFI52129.1"/>
    <property type="molecule type" value="Genomic_DNA"/>
</dbReference>
<feature type="transmembrane region" description="Helical" evidence="6">
    <location>
        <begin position="444"/>
        <end position="463"/>
    </location>
</feature>
<reference evidence="10" key="1">
    <citation type="submission" date="2016-10" db="EMBL/GenBank/DDBJ databases">
        <authorList>
            <person name="Varghese N."/>
            <person name="Submissions S."/>
        </authorList>
    </citation>
    <scope>NUCLEOTIDE SEQUENCE [LARGE SCALE GENOMIC DNA]</scope>
    <source>
        <strain evidence="10">XBD1002</strain>
    </source>
</reference>
<dbReference type="Pfam" id="PF00884">
    <property type="entry name" value="Sulfatase"/>
    <property type="match status" value="1"/>
</dbReference>
<feature type="transmembrane region" description="Helical" evidence="6">
    <location>
        <begin position="28"/>
        <end position="52"/>
    </location>
</feature>
<dbReference type="PANTHER" id="PTHR12428:SF65">
    <property type="entry name" value="CYTOCHROME C OXIDASE ASSEMBLY PROTEIN COX18, MITOCHONDRIAL"/>
    <property type="match status" value="1"/>
</dbReference>
<name>A0A1I3IW14_9SPIR</name>
<protein>
    <submittedName>
        <fullName evidence="9">Membrane protein insertase, YidC/Oxa1 family, C-terminal domain-containing protein</fullName>
    </submittedName>
</protein>
<dbReference type="AlphaFoldDB" id="A0A1I3IW14"/>
<dbReference type="GO" id="GO:0005886">
    <property type="term" value="C:plasma membrane"/>
    <property type="evidence" value="ECO:0007669"/>
    <property type="project" value="TreeGrafter"/>
</dbReference>
<dbReference type="RefSeq" id="WP_074930568.1">
    <property type="nucleotide sequence ID" value="NZ_FORI01000002.1"/>
</dbReference>
<dbReference type="OrthoDB" id="354737at2"/>
<keyword evidence="4 6" id="KW-0472">Membrane</keyword>
<dbReference type="Pfam" id="PF02096">
    <property type="entry name" value="60KD_IMP"/>
    <property type="match status" value="1"/>
</dbReference>
<evidence type="ECO:0000256" key="5">
    <source>
        <dbReference type="RuleBase" id="RU003945"/>
    </source>
</evidence>
<evidence type="ECO:0000256" key="2">
    <source>
        <dbReference type="ARBA" id="ARBA00022692"/>
    </source>
</evidence>
<dbReference type="Proteomes" id="UP000182737">
    <property type="component" value="Unassembled WGS sequence"/>
</dbReference>
<feature type="transmembrane region" description="Helical" evidence="6">
    <location>
        <begin position="99"/>
        <end position="121"/>
    </location>
</feature>